<reference evidence="2" key="1">
    <citation type="submission" date="2022-08" db="EMBL/GenBank/DDBJ databases">
        <authorList>
            <person name="Tistechok S."/>
            <person name="Samborskyy M."/>
            <person name="Roman I."/>
        </authorList>
    </citation>
    <scope>NUCLEOTIDE SEQUENCE</scope>
    <source>
        <strain evidence="2">DSM 103496</strain>
    </source>
</reference>
<feature type="domain" description="DUF6292" evidence="1">
    <location>
        <begin position="16"/>
        <end position="101"/>
    </location>
</feature>
<dbReference type="RefSeq" id="WP_259623158.1">
    <property type="nucleotide sequence ID" value="NZ_JANYMP010000005.1"/>
</dbReference>
<sequence>MDVDFDDTARLGLRRYVRLVTEALGMTGESSYIEAGTPAQAYLAVDGWVEDFPDRDVALLWSDEDGWSAAVETRNGEDLFVVARMGGEPTPPPHAVAQWATAFLNDEREHRDEQFAVA</sequence>
<name>A0A9X2VJG9_9PSEU</name>
<protein>
    <submittedName>
        <fullName evidence="2">DUF6292 family protein</fullName>
    </submittedName>
</protein>
<dbReference type="Proteomes" id="UP001141259">
    <property type="component" value="Unassembled WGS sequence"/>
</dbReference>
<proteinExistence type="predicted"/>
<evidence type="ECO:0000313" key="3">
    <source>
        <dbReference type="Proteomes" id="UP001141259"/>
    </source>
</evidence>
<dbReference type="InterPro" id="IPR046259">
    <property type="entry name" value="DUF6292"/>
</dbReference>
<keyword evidence="3" id="KW-1185">Reference proteome</keyword>
<accession>A0A9X2VJG9</accession>
<dbReference type="EMBL" id="JANYMP010000005">
    <property type="protein sequence ID" value="MCS7477642.1"/>
    <property type="molecule type" value="Genomic_DNA"/>
</dbReference>
<evidence type="ECO:0000259" key="1">
    <source>
        <dbReference type="Pfam" id="PF19809"/>
    </source>
</evidence>
<dbReference type="AlphaFoldDB" id="A0A9X2VJG9"/>
<dbReference type="Pfam" id="PF19809">
    <property type="entry name" value="DUF6292"/>
    <property type="match status" value="1"/>
</dbReference>
<comment type="caution">
    <text evidence="2">The sequence shown here is derived from an EMBL/GenBank/DDBJ whole genome shotgun (WGS) entry which is preliminary data.</text>
</comment>
<evidence type="ECO:0000313" key="2">
    <source>
        <dbReference type="EMBL" id="MCS7477642.1"/>
    </source>
</evidence>
<gene>
    <name evidence="2" type="ORF">NZH93_12320</name>
</gene>
<organism evidence="2 3">
    <name type="scientific">Umezawaea endophytica</name>
    <dbReference type="NCBI Taxonomy" id="1654476"/>
    <lineage>
        <taxon>Bacteria</taxon>
        <taxon>Bacillati</taxon>
        <taxon>Actinomycetota</taxon>
        <taxon>Actinomycetes</taxon>
        <taxon>Pseudonocardiales</taxon>
        <taxon>Pseudonocardiaceae</taxon>
        <taxon>Umezawaea</taxon>
    </lineage>
</organism>